<evidence type="ECO:0000313" key="2">
    <source>
        <dbReference type="Proteomes" id="UP000001307"/>
    </source>
</evidence>
<dbReference type="EMBL" id="FN653027">
    <property type="protein sequence ID" value="CBY07990.1"/>
    <property type="molecule type" value="Genomic_DNA"/>
</dbReference>
<accession>E4X6S9</accession>
<protein>
    <recommendedName>
        <fullName evidence="3">Nuclear receptor 2C2-associated protein</fullName>
    </recommendedName>
</protein>
<dbReference type="InParanoid" id="E4X6S9"/>
<proteinExistence type="predicted"/>
<keyword evidence="2" id="KW-1185">Reference proteome</keyword>
<gene>
    <name evidence="1" type="ORF">GSOID_T00003354001</name>
</gene>
<sequence>MELINKELCKILVSSVLDQNGKEYGKQFLNDGNEDTCWYSDQGNPQYIKLRFFEKQSFSKLKLQVQFQGGFAGEKCALNSSSFSMPFHPKDSNNIQEFEFEELEDFEELQLVFNSSSDFYGRVIIYQLSLIGS</sequence>
<reference evidence="1" key="1">
    <citation type="journal article" date="2010" name="Science">
        <title>Plasticity of animal genome architecture unmasked by rapid evolution of a pelagic tunicate.</title>
        <authorList>
            <person name="Denoeud F."/>
            <person name="Henriet S."/>
            <person name="Mungpakdee S."/>
            <person name="Aury J.M."/>
            <person name="Da Silva C."/>
            <person name="Brinkmann H."/>
            <person name="Mikhaleva J."/>
            <person name="Olsen L.C."/>
            <person name="Jubin C."/>
            <person name="Canestro C."/>
            <person name="Bouquet J.M."/>
            <person name="Danks G."/>
            <person name="Poulain J."/>
            <person name="Campsteijn C."/>
            <person name="Adamski M."/>
            <person name="Cross I."/>
            <person name="Yadetie F."/>
            <person name="Muffato M."/>
            <person name="Louis A."/>
            <person name="Butcher S."/>
            <person name="Tsagkogeorga G."/>
            <person name="Konrad A."/>
            <person name="Singh S."/>
            <person name="Jensen M.F."/>
            <person name="Cong E.H."/>
            <person name="Eikeseth-Otteraa H."/>
            <person name="Noel B."/>
            <person name="Anthouard V."/>
            <person name="Porcel B.M."/>
            <person name="Kachouri-Lafond R."/>
            <person name="Nishino A."/>
            <person name="Ugolini M."/>
            <person name="Chourrout P."/>
            <person name="Nishida H."/>
            <person name="Aasland R."/>
            <person name="Huzurbazar S."/>
            <person name="Westhof E."/>
            <person name="Delsuc F."/>
            <person name="Lehrach H."/>
            <person name="Reinhardt R."/>
            <person name="Weissenbach J."/>
            <person name="Roy S.W."/>
            <person name="Artiguenave F."/>
            <person name="Postlethwait J.H."/>
            <person name="Manak J.R."/>
            <person name="Thompson E.M."/>
            <person name="Jaillon O."/>
            <person name="Du Pasquier L."/>
            <person name="Boudinot P."/>
            <person name="Liberles D.A."/>
            <person name="Volff J.N."/>
            <person name="Philippe H."/>
            <person name="Lenhard B."/>
            <person name="Roest Crollius H."/>
            <person name="Wincker P."/>
            <person name="Chourrout D."/>
        </authorList>
    </citation>
    <scope>NUCLEOTIDE SEQUENCE [LARGE SCALE GENOMIC DNA]</scope>
</reference>
<dbReference type="FunCoup" id="E4X6S9">
    <property type="interactions" value="13"/>
</dbReference>
<evidence type="ECO:0000313" key="1">
    <source>
        <dbReference type="EMBL" id="CBY07990.1"/>
    </source>
</evidence>
<evidence type="ECO:0008006" key="3">
    <source>
        <dbReference type="Google" id="ProtNLM"/>
    </source>
</evidence>
<dbReference type="SUPFAM" id="SSF49785">
    <property type="entry name" value="Galactose-binding domain-like"/>
    <property type="match status" value="1"/>
</dbReference>
<dbReference type="InterPro" id="IPR008979">
    <property type="entry name" value="Galactose-bd-like_sf"/>
</dbReference>
<dbReference type="Proteomes" id="UP000001307">
    <property type="component" value="Unassembled WGS sequence"/>
</dbReference>
<dbReference type="AlphaFoldDB" id="E4X6S9"/>
<name>E4X6S9_OIKDI</name>
<organism evidence="1">
    <name type="scientific">Oikopleura dioica</name>
    <name type="common">Tunicate</name>
    <dbReference type="NCBI Taxonomy" id="34765"/>
    <lineage>
        <taxon>Eukaryota</taxon>
        <taxon>Metazoa</taxon>
        <taxon>Chordata</taxon>
        <taxon>Tunicata</taxon>
        <taxon>Appendicularia</taxon>
        <taxon>Copelata</taxon>
        <taxon>Oikopleuridae</taxon>
        <taxon>Oikopleura</taxon>
    </lineage>
</organism>
<dbReference type="OrthoDB" id="10250488at2759"/>
<dbReference type="Gene3D" id="2.60.120.260">
    <property type="entry name" value="Galactose-binding domain-like"/>
    <property type="match status" value="1"/>
</dbReference>